<proteinExistence type="predicted"/>
<name>A0A6J0LGT8_RAPSA</name>
<dbReference type="OrthoDB" id="10686296at2759"/>
<feature type="coiled-coil region" evidence="1">
    <location>
        <begin position="591"/>
        <end position="678"/>
    </location>
</feature>
<feature type="compositionally biased region" description="Basic residues" evidence="2">
    <location>
        <begin position="456"/>
        <end position="469"/>
    </location>
</feature>
<keyword evidence="3" id="KW-1185">Reference proteome</keyword>
<feature type="compositionally biased region" description="Basic and acidic residues" evidence="2">
    <location>
        <begin position="527"/>
        <end position="539"/>
    </location>
</feature>
<dbReference type="GeneID" id="108829563"/>
<sequence>MTPSPGKYSAHEKGKGVQTADRSPTKPSIAPKLMGSAIRAGRLGRSEAIAPDLGLGCEIERRDLRTIGTEGGVPIRDGAVDGSDDRSIACDPEFGDPCLDRAGSVRGKVESARWNCQCMTQFRLKIDGSIEQLLDLPSENFRPSTVVGCDWEDVLPTLSSFRSVSSLLRGCKAHGVTFMVPRADPRPWSAPVGFHCVYESFFEKDSKLWFPIPRLITSYYLRRGVALTQLMTGAIRIAVALMVMAAEIGVAMSDRIFEELTQAQPRPNGLYAVQMRSCVRILTGHPTRAPKDWQRFYFFVKADGFAFEEIPSDDFRVLWGRDFVGYPTDEGSSDTFWEDLSKIVALGQQEWGHFDHKRIRRQRKRIAKFDWPSNLPCTKTKGKRLKLPMGQVPKAYPSYRDILRAQLDGESFAAVSESGRQGDEVTDPPCVEPGITTNDVAADGLGDASAEVDPSKKKKKKTKHSKRTKIGSGSETELARSIDGCPTDTSHAVLETAQSVGLETSAKRVESSGVKRKRSIDGDSCEVGEKRLEDEDHRSSLTPRAKMPGVAHVMPEVSELALSERFRRSAQADIEAIIRKNKLVLDYELALRKAALDLADAEATIEVKEAEIEKHKEDALNKSRDIVAERSRYYRERKQAEETAAGLEEELEDARAKIARLEAEKSEEAGRIKRTMDRMRQMHRRELVSTKSGIRAVATERFDRFRRYIEEREKLLLHSQAVGSLDMLGLLGEWGMPVPKKLEDISAANEALYKIELEKAVVEEITEHDLVLPTFPGLDSSRGSDPNVDEFGFNVGTVDPADVPTLRASTLNLGVQSDTPSSDTPLETVREAPFGTILTDKQDAVIVDPMEARIVGETNVLASDVTAED</sequence>
<evidence type="ECO:0000256" key="1">
    <source>
        <dbReference type="SAM" id="Coils"/>
    </source>
</evidence>
<evidence type="ECO:0000256" key="2">
    <source>
        <dbReference type="SAM" id="MobiDB-lite"/>
    </source>
</evidence>
<dbReference type="AlphaFoldDB" id="A0A6J0LGT8"/>
<keyword evidence="1" id="KW-0175">Coiled coil</keyword>
<accession>A0A6J0LGT8</accession>
<protein>
    <submittedName>
        <fullName evidence="4">Meiosis-specific protein ASY2-like</fullName>
    </submittedName>
</protein>
<organism evidence="3 4">
    <name type="scientific">Raphanus sativus</name>
    <name type="common">Radish</name>
    <name type="synonym">Raphanus raphanistrum var. sativus</name>
    <dbReference type="NCBI Taxonomy" id="3726"/>
    <lineage>
        <taxon>Eukaryota</taxon>
        <taxon>Viridiplantae</taxon>
        <taxon>Streptophyta</taxon>
        <taxon>Embryophyta</taxon>
        <taxon>Tracheophyta</taxon>
        <taxon>Spermatophyta</taxon>
        <taxon>Magnoliopsida</taxon>
        <taxon>eudicotyledons</taxon>
        <taxon>Gunneridae</taxon>
        <taxon>Pentapetalae</taxon>
        <taxon>rosids</taxon>
        <taxon>malvids</taxon>
        <taxon>Brassicales</taxon>
        <taxon>Brassicaceae</taxon>
        <taxon>Brassiceae</taxon>
        <taxon>Raphanus</taxon>
    </lineage>
</organism>
<evidence type="ECO:0000313" key="4">
    <source>
        <dbReference type="RefSeq" id="XP_018458696.1"/>
    </source>
</evidence>
<feature type="region of interest" description="Disordered" evidence="2">
    <location>
        <begin position="501"/>
        <end position="543"/>
    </location>
</feature>
<dbReference type="Proteomes" id="UP000504610">
    <property type="component" value="Chromosome 4"/>
</dbReference>
<dbReference type="RefSeq" id="XP_018458696.1">
    <property type="nucleotide sequence ID" value="XM_018603194.2"/>
</dbReference>
<gene>
    <name evidence="4" type="primary">LOC108829563</name>
</gene>
<dbReference type="KEGG" id="rsz:108829563"/>
<reference evidence="4" key="2">
    <citation type="submission" date="2025-08" db="UniProtKB">
        <authorList>
            <consortium name="RefSeq"/>
        </authorList>
    </citation>
    <scope>IDENTIFICATION</scope>
    <source>
        <tissue evidence="4">Leaf</tissue>
    </source>
</reference>
<feature type="region of interest" description="Disordered" evidence="2">
    <location>
        <begin position="1"/>
        <end position="33"/>
    </location>
</feature>
<evidence type="ECO:0000313" key="3">
    <source>
        <dbReference type="Proteomes" id="UP000504610"/>
    </source>
</evidence>
<feature type="region of interest" description="Disordered" evidence="2">
    <location>
        <begin position="413"/>
        <end position="484"/>
    </location>
</feature>
<reference evidence="3" key="1">
    <citation type="journal article" date="2019" name="Database">
        <title>The radish genome database (RadishGD): an integrated information resource for radish genomics.</title>
        <authorList>
            <person name="Yu H.J."/>
            <person name="Baek S."/>
            <person name="Lee Y.J."/>
            <person name="Cho A."/>
            <person name="Mun J.H."/>
        </authorList>
    </citation>
    <scope>NUCLEOTIDE SEQUENCE [LARGE SCALE GENOMIC DNA]</scope>
    <source>
        <strain evidence="3">cv. WK10039</strain>
    </source>
</reference>